<dbReference type="AlphaFoldDB" id="A0A0K2SL29"/>
<evidence type="ECO:0000256" key="3">
    <source>
        <dbReference type="ARBA" id="ARBA00022692"/>
    </source>
</evidence>
<dbReference type="CDD" id="cd17478">
    <property type="entry name" value="MFS_FsR"/>
    <property type="match status" value="1"/>
</dbReference>
<evidence type="ECO:0000259" key="7">
    <source>
        <dbReference type="PROSITE" id="PS50850"/>
    </source>
</evidence>
<dbReference type="SUPFAM" id="SSF103473">
    <property type="entry name" value="MFS general substrate transporter"/>
    <property type="match status" value="1"/>
</dbReference>
<evidence type="ECO:0000256" key="1">
    <source>
        <dbReference type="ARBA" id="ARBA00004651"/>
    </source>
</evidence>
<dbReference type="STRING" id="1555112.LIP_1964"/>
<feature type="transmembrane region" description="Helical" evidence="6">
    <location>
        <begin position="296"/>
        <end position="318"/>
    </location>
</feature>
<dbReference type="PANTHER" id="PTHR43129">
    <property type="entry name" value="FOSMIDOMYCIN RESISTANCE PROTEIN"/>
    <property type="match status" value="1"/>
</dbReference>
<dbReference type="PANTHER" id="PTHR43129:SF1">
    <property type="entry name" value="FOSMIDOMYCIN RESISTANCE PROTEIN"/>
    <property type="match status" value="1"/>
</dbReference>
<evidence type="ECO:0000256" key="5">
    <source>
        <dbReference type="ARBA" id="ARBA00023136"/>
    </source>
</evidence>
<keyword evidence="4 6" id="KW-1133">Transmembrane helix</keyword>
<evidence type="ECO:0000313" key="9">
    <source>
        <dbReference type="Proteomes" id="UP000065807"/>
    </source>
</evidence>
<feature type="transmembrane region" description="Helical" evidence="6">
    <location>
        <begin position="33"/>
        <end position="57"/>
    </location>
</feature>
<feature type="transmembrane region" description="Helical" evidence="6">
    <location>
        <begin position="94"/>
        <end position="112"/>
    </location>
</feature>
<feature type="transmembrane region" description="Helical" evidence="6">
    <location>
        <begin position="161"/>
        <end position="180"/>
    </location>
</feature>
<sequence length="396" mass="40601">MGLATWVLLAISFGHFAVDVVSGAIPVLLPHWQALYGLSYTTTGLLLLAATLGSAALQPVVGAVGDRVRTTWLLLGGLALSTVALAAALLAPSLWVVVVAVLLQGIGAAVYHPEASKMTYLFGGERRGVAMSIFQVGGNAGFGVSPVLTTLLLGAGVLATAAGYGLLGAVALGVLLYSYGRIRRRESAHRHAVRTEAKARDGDLWGPLLLLLGAVVLRTWVHTGTNAFVPLYFVTHLGRSAAFSGALLSTYLLSGAAGSIVGGALADRLGRKPVIVTSLAVPPLLFYLLPRTPDALLFPLVAVAGFFLTSSFPVTIVFGQELLPSRLGTATGLMLGAAVGTGGFGVTLLGMVADRWGAPAVWPVMAVLPLLALALVALVPRPAAGHSEAVQGAAGR</sequence>
<evidence type="ECO:0000313" key="8">
    <source>
        <dbReference type="EMBL" id="BAS27805.1"/>
    </source>
</evidence>
<dbReference type="PROSITE" id="PS00216">
    <property type="entry name" value="SUGAR_TRANSPORT_1"/>
    <property type="match status" value="1"/>
</dbReference>
<feature type="transmembrane region" description="Helical" evidence="6">
    <location>
        <begin position="204"/>
        <end position="221"/>
    </location>
</feature>
<dbReference type="InterPro" id="IPR011701">
    <property type="entry name" value="MFS"/>
</dbReference>
<keyword evidence="9" id="KW-1185">Reference proteome</keyword>
<evidence type="ECO:0000256" key="6">
    <source>
        <dbReference type="SAM" id="Phobius"/>
    </source>
</evidence>
<keyword evidence="5 6" id="KW-0472">Membrane</keyword>
<keyword evidence="2" id="KW-0813">Transport</keyword>
<comment type="subcellular location">
    <subcellularLocation>
        <location evidence="1">Cell membrane</location>
        <topology evidence="1">Multi-pass membrane protein</topology>
    </subcellularLocation>
</comment>
<dbReference type="Proteomes" id="UP000065807">
    <property type="component" value="Chromosome"/>
</dbReference>
<proteinExistence type="predicted"/>
<dbReference type="PROSITE" id="PS50850">
    <property type="entry name" value="MFS"/>
    <property type="match status" value="1"/>
</dbReference>
<dbReference type="Pfam" id="PF07690">
    <property type="entry name" value="MFS_1"/>
    <property type="match status" value="1"/>
</dbReference>
<dbReference type="InterPro" id="IPR020846">
    <property type="entry name" value="MFS_dom"/>
</dbReference>
<feature type="transmembrane region" description="Helical" evidence="6">
    <location>
        <begin position="359"/>
        <end position="379"/>
    </location>
</feature>
<dbReference type="PATRIC" id="fig|1555112.3.peg.1997"/>
<name>A0A0K2SL29_LIMPI</name>
<accession>A0A0K2SL29</accession>
<organism evidence="8 9">
    <name type="scientific">Limnochorda pilosa</name>
    <dbReference type="NCBI Taxonomy" id="1555112"/>
    <lineage>
        <taxon>Bacteria</taxon>
        <taxon>Bacillati</taxon>
        <taxon>Bacillota</taxon>
        <taxon>Limnochordia</taxon>
        <taxon>Limnochordales</taxon>
        <taxon>Limnochordaceae</taxon>
        <taxon>Limnochorda</taxon>
    </lineage>
</organism>
<feature type="domain" description="Major facilitator superfamily (MFS) profile" evidence="7">
    <location>
        <begin position="7"/>
        <end position="384"/>
    </location>
</feature>
<keyword evidence="3 6" id="KW-0812">Transmembrane</keyword>
<dbReference type="KEGG" id="lpil:LIP_1964"/>
<evidence type="ECO:0000256" key="2">
    <source>
        <dbReference type="ARBA" id="ARBA00022448"/>
    </source>
</evidence>
<reference evidence="9" key="1">
    <citation type="submission" date="2015-07" db="EMBL/GenBank/DDBJ databases">
        <title>Complete genome sequence and phylogenetic analysis of Limnochorda pilosa.</title>
        <authorList>
            <person name="Watanabe M."/>
            <person name="Kojima H."/>
            <person name="Fukui M."/>
        </authorList>
    </citation>
    <scope>NUCLEOTIDE SEQUENCE [LARGE SCALE GENOMIC DNA]</scope>
    <source>
        <strain evidence="9">HC45</strain>
    </source>
</reference>
<gene>
    <name evidence="8" type="ORF">LIP_1964</name>
</gene>
<reference evidence="9" key="2">
    <citation type="journal article" date="2016" name="Int. J. Syst. Evol. Microbiol.">
        <title>Complete genome sequence and cell structure of Limnochorda pilosa, a Gram-negative spore-former within the phylum Firmicutes.</title>
        <authorList>
            <person name="Watanabe M."/>
            <person name="Kojima H."/>
            <person name="Fukui M."/>
        </authorList>
    </citation>
    <scope>NUCLEOTIDE SEQUENCE [LARGE SCALE GENOMIC DNA]</scope>
    <source>
        <strain evidence="9">HC45</strain>
    </source>
</reference>
<dbReference type="InterPro" id="IPR036259">
    <property type="entry name" value="MFS_trans_sf"/>
</dbReference>
<dbReference type="GO" id="GO:0005886">
    <property type="term" value="C:plasma membrane"/>
    <property type="evidence" value="ECO:0007669"/>
    <property type="project" value="UniProtKB-SubCell"/>
</dbReference>
<dbReference type="GO" id="GO:0022857">
    <property type="term" value="F:transmembrane transporter activity"/>
    <property type="evidence" value="ECO:0007669"/>
    <property type="project" value="InterPro"/>
</dbReference>
<feature type="transmembrane region" description="Helical" evidence="6">
    <location>
        <begin position="133"/>
        <end position="155"/>
    </location>
</feature>
<dbReference type="InterPro" id="IPR005829">
    <property type="entry name" value="Sugar_transporter_CS"/>
</dbReference>
<feature type="transmembrane region" description="Helical" evidence="6">
    <location>
        <begin position="69"/>
        <end position="88"/>
    </location>
</feature>
<protein>
    <submittedName>
        <fullName evidence="8">Arabinose ABC transporter permease</fullName>
    </submittedName>
</protein>
<dbReference type="Gene3D" id="1.20.1250.20">
    <property type="entry name" value="MFS general substrate transporter like domains"/>
    <property type="match status" value="2"/>
</dbReference>
<feature type="transmembrane region" description="Helical" evidence="6">
    <location>
        <begin position="330"/>
        <end position="353"/>
    </location>
</feature>
<evidence type="ECO:0000256" key="4">
    <source>
        <dbReference type="ARBA" id="ARBA00022989"/>
    </source>
</evidence>
<feature type="transmembrane region" description="Helical" evidence="6">
    <location>
        <begin position="241"/>
        <end position="266"/>
    </location>
</feature>
<dbReference type="EMBL" id="AP014924">
    <property type="protein sequence ID" value="BAS27805.1"/>
    <property type="molecule type" value="Genomic_DNA"/>
</dbReference>